<dbReference type="KEGG" id="vg:77930196"/>
<dbReference type="RefSeq" id="YP_010654349.1">
    <property type="nucleotide sequence ID" value="NC_070810.1"/>
</dbReference>
<dbReference type="EMBL" id="MN428048">
    <property type="protein sequence ID" value="QFP96148.1"/>
    <property type="molecule type" value="Genomic_DNA"/>
</dbReference>
<keyword evidence="2" id="KW-1185">Reference proteome</keyword>
<reference evidence="1 2" key="1">
    <citation type="submission" date="2019-09" db="EMBL/GenBank/DDBJ databases">
        <authorList>
            <person name="Emmett G."/>
            <person name="DeLuca S.W."/>
            <person name="Gurney S.M.R."/>
            <person name="Garlena R.A."/>
            <person name="Russell D.A."/>
            <person name="Pope W.H."/>
            <person name="Jacobs-Sera D."/>
            <person name="Hatfull G.F."/>
        </authorList>
    </citation>
    <scope>NUCLEOTIDE SEQUENCE [LARGE SCALE GENOMIC DNA]</scope>
</reference>
<proteinExistence type="predicted"/>
<dbReference type="InterPro" id="IPR036514">
    <property type="entry name" value="SGNH_hydro_sf"/>
</dbReference>
<dbReference type="InterPro" id="IPR051532">
    <property type="entry name" value="Ester_Hydrolysis_Enzymes"/>
</dbReference>
<evidence type="ECO:0000313" key="1">
    <source>
        <dbReference type="EMBL" id="QFP96148.1"/>
    </source>
</evidence>
<gene>
    <name evidence="1" type="primary">27</name>
    <name evidence="1" type="ORF">DOBBYSSOCK_SEA_27</name>
</gene>
<dbReference type="Proteomes" id="UP000326635">
    <property type="component" value="Segment"/>
</dbReference>
<dbReference type="PANTHER" id="PTHR30383">
    <property type="entry name" value="THIOESTERASE 1/PROTEASE 1/LYSOPHOSPHOLIPASE L1"/>
    <property type="match status" value="1"/>
</dbReference>
<evidence type="ECO:0008006" key="3">
    <source>
        <dbReference type="Google" id="ProtNLM"/>
    </source>
</evidence>
<evidence type="ECO:0000313" key="2">
    <source>
        <dbReference type="Proteomes" id="UP000326635"/>
    </source>
</evidence>
<dbReference type="SUPFAM" id="SSF52266">
    <property type="entry name" value="SGNH hydrolase"/>
    <property type="match status" value="1"/>
</dbReference>
<protein>
    <recommendedName>
        <fullName evidence="3">Minor tail protein</fullName>
    </recommendedName>
</protein>
<dbReference type="GeneID" id="77930196"/>
<accession>A0A5P8DAW6</accession>
<name>A0A5P8DAW6_9CAUD</name>
<sequence>MPTITYTLDDGFGTPDAEIDLWWQPVSPHGESGALVVSGPPKTITSKVGTPTTITNIAATQWRITGLGAYLNESVTIDIPEAGGDVTDRIKAAISIPPGTPVSTLVQAAKTATEIALDELDVPSKEVLDATYVRTVNGTPVGPDGNVSVVTTGGLNRTVIIGPSLEEQIGAGIDALDPTFANAANSALRARGWFHWCNGALGGALNLVKNSGVGGERWDQMLARFDTDVTAYTPAVVIIGSATNSVTAGHTVANMISQLDQMIAKARAIGAIVIVLTNGPRSTFDSTAKRVAAMEVNRYIEGLAGRMRGVIGVDTWRPVADLATGSPKAGTTIDGTHWSISGAAQIGFSIASQIRHLIPPVTPPSSWTLDPRRVVDNPGMLTNGDGWADNSGGISVAYAAEAGRVGNTATITVTGNSSLTSVRGIKRESVSTDGYWQAGDIVQLSARVSWSGLTALAGNTAAAPVVRVEQLNSGGGVIKSANALASFTSEWPTWPTDHGTALPTPAAGDMVLTTWRTAIDASCATLRIIVGFLGAASVTMKVSDVAPLKDAASTEAHPSGAPAAPYVRPAPGVSGYVHRWLAQELVGTDGTAVSAWGDSENGIALSQGTSGLQPTLQTVNGRRVVRFDGVDDFLGSAAALSAWSSALVVFRFTDDAPTAASYGVWNGGSGGDIGMTRNDAGAQLRPGVFFAGAASATLTTGSEIANGSWKAFLIRNTDLDRKALLQPNNIAATNTAADATTTATTFQLGRRNTAYAKVEIAEVILYPATLSDADMATLWSYVQTQHAALFA</sequence>
<dbReference type="Gene3D" id="3.40.50.1110">
    <property type="entry name" value="SGNH hydrolase"/>
    <property type="match status" value="1"/>
</dbReference>
<organism evidence="1 2">
    <name type="scientific">Gordonia phage DobbysSock</name>
    <dbReference type="NCBI Taxonomy" id="2652880"/>
    <lineage>
        <taxon>Viruses</taxon>
        <taxon>Duplodnaviria</taxon>
        <taxon>Heunggongvirae</taxon>
        <taxon>Uroviricota</taxon>
        <taxon>Caudoviricetes</taxon>
        <taxon>Beenievirus</taxon>
        <taxon>Beenievirus dobbyssock</taxon>
    </lineage>
</organism>